<accession>A0A183G7U0</accession>
<reference evidence="1 2" key="1">
    <citation type="submission" date="2018-11" db="EMBL/GenBank/DDBJ databases">
        <authorList>
            <consortium name="Pathogen Informatics"/>
        </authorList>
    </citation>
    <scope>NUCLEOTIDE SEQUENCE [LARGE SCALE GENOMIC DNA]</scope>
</reference>
<protein>
    <submittedName>
        <fullName evidence="3">PHD-type domain-containing protein</fullName>
    </submittedName>
</protein>
<name>A0A183G7U0_HELPZ</name>
<accession>A0A3P8BK61</accession>
<evidence type="ECO:0000313" key="2">
    <source>
        <dbReference type="Proteomes" id="UP000050761"/>
    </source>
</evidence>
<dbReference type="WBParaSite" id="HPBE_0001788001-mRNA-1">
    <property type="protein sequence ID" value="HPBE_0001788001-mRNA-1"/>
    <property type="gene ID" value="HPBE_0001788001"/>
</dbReference>
<dbReference type="AlphaFoldDB" id="A0A183G7U0"/>
<dbReference type="Proteomes" id="UP000050761">
    <property type="component" value="Unassembled WGS sequence"/>
</dbReference>
<reference evidence="3" key="2">
    <citation type="submission" date="2019-09" db="UniProtKB">
        <authorList>
            <consortium name="WormBaseParasite"/>
        </authorList>
    </citation>
    <scope>IDENTIFICATION</scope>
</reference>
<gene>
    <name evidence="1" type="ORF">HPBE_LOCUS17879</name>
</gene>
<dbReference type="OrthoDB" id="5888618at2759"/>
<keyword evidence="2" id="KW-1185">Reference proteome</keyword>
<sequence>MCDTGCQRLVRIGQVRVDEDTNAACSRGVFIHEWCLLVSISPMTSYLIFLSYMRSSTDASDASVRAL</sequence>
<evidence type="ECO:0000313" key="3">
    <source>
        <dbReference type="WBParaSite" id="HPBE_0001788001-mRNA-1"/>
    </source>
</evidence>
<organism evidence="2 3">
    <name type="scientific">Heligmosomoides polygyrus</name>
    <name type="common">Parasitic roundworm</name>
    <dbReference type="NCBI Taxonomy" id="6339"/>
    <lineage>
        <taxon>Eukaryota</taxon>
        <taxon>Metazoa</taxon>
        <taxon>Ecdysozoa</taxon>
        <taxon>Nematoda</taxon>
        <taxon>Chromadorea</taxon>
        <taxon>Rhabditida</taxon>
        <taxon>Rhabditina</taxon>
        <taxon>Rhabditomorpha</taxon>
        <taxon>Strongyloidea</taxon>
        <taxon>Heligmosomidae</taxon>
        <taxon>Heligmosomoides</taxon>
    </lineage>
</organism>
<evidence type="ECO:0000313" key="1">
    <source>
        <dbReference type="EMBL" id="VDP10108.1"/>
    </source>
</evidence>
<proteinExistence type="predicted"/>
<dbReference type="EMBL" id="UZAH01030315">
    <property type="protein sequence ID" value="VDP10108.1"/>
    <property type="molecule type" value="Genomic_DNA"/>
</dbReference>